<dbReference type="AlphaFoldDB" id="A0AAD9NAE1"/>
<dbReference type="CDD" id="cd02801">
    <property type="entry name" value="DUS_like_FMN"/>
    <property type="match status" value="1"/>
</dbReference>
<dbReference type="CDD" id="cd19871">
    <property type="entry name" value="DSRM_DUS2L"/>
    <property type="match status" value="1"/>
</dbReference>
<dbReference type="InterPro" id="IPR044463">
    <property type="entry name" value="DUS2_DSRM"/>
</dbReference>
<protein>
    <recommendedName>
        <fullName evidence="2">DRBM domain-containing protein</fullName>
    </recommendedName>
</protein>
<dbReference type="SUPFAM" id="SSF54768">
    <property type="entry name" value="dsRNA-binding domain-like"/>
    <property type="match status" value="1"/>
</dbReference>
<dbReference type="Pfam" id="PF01207">
    <property type="entry name" value="Dus"/>
    <property type="match status" value="1"/>
</dbReference>
<dbReference type="InterPro" id="IPR035587">
    <property type="entry name" value="DUS-like_FMN-bd"/>
</dbReference>
<dbReference type="GO" id="GO:0000049">
    <property type="term" value="F:tRNA binding"/>
    <property type="evidence" value="ECO:0007669"/>
    <property type="project" value="InterPro"/>
</dbReference>
<proteinExistence type="predicted"/>
<dbReference type="InterPro" id="IPR052582">
    <property type="entry name" value="tRNA-DUS-like"/>
</dbReference>
<dbReference type="EMBL" id="JAODUP010000088">
    <property type="protein sequence ID" value="KAK2162982.1"/>
    <property type="molecule type" value="Genomic_DNA"/>
</dbReference>
<dbReference type="Pfam" id="PF00035">
    <property type="entry name" value="dsrm"/>
    <property type="match status" value="1"/>
</dbReference>
<dbReference type="GO" id="GO:0005737">
    <property type="term" value="C:cytoplasm"/>
    <property type="evidence" value="ECO:0007669"/>
    <property type="project" value="TreeGrafter"/>
</dbReference>
<comment type="caution">
    <text evidence="3">The sequence shown here is derived from an EMBL/GenBank/DDBJ whole genome shotgun (WGS) entry which is preliminary data.</text>
</comment>
<evidence type="ECO:0000313" key="3">
    <source>
        <dbReference type="EMBL" id="KAK2162982.1"/>
    </source>
</evidence>
<keyword evidence="4" id="KW-1185">Reference proteome</keyword>
<dbReference type="Proteomes" id="UP001208570">
    <property type="component" value="Unassembled WGS sequence"/>
</dbReference>
<evidence type="ECO:0000259" key="2">
    <source>
        <dbReference type="PROSITE" id="PS50137"/>
    </source>
</evidence>
<gene>
    <name evidence="3" type="ORF">LSH36_88g05027</name>
</gene>
<dbReference type="SMART" id="SM00358">
    <property type="entry name" value="DSRM"/>
    <property type="match status" value="1"/>
</dbReference>
<dbReference type="PANTHER" id="PTHR45936">
    <property type="entry name" value="TRNA-DIHYDROURIDINE(20) SYNTHASE [NAD(P)+]-LIKE"/>
    <property type="match status" value="1"/>
</dbReference>
<keyword evidence="1" id="KW-0694">RNA-binding</keyword>
<evidence type="ECO:0000313" key="4">
    <source>
        <dbReference type="Proteomes" id="UP001208570"/>
    </source>
</evidence>
<accession>A0AAD9NAE1</accession>
<name>A0AAD9NAE1_9ANNE</name>
<evidence type="ECO:0000256" key="1">
    <source>
        <dbReference type="PROSITE-ProRule" id="PRU00266"/>
    </source>
</evidence>
<dbReference type="PROSITE" id="PS50137">
    <property type="entry name" value="DS_RBD"/>
    <property type="match status" value="1"/>
</dbReference>
<dbReference type="PANTHER" id="PTHR45936:SF1">
    <property type="entry name" value="TRNA-DIHYDROURIDINE(20) SYNTHASE [NAD(P)+]-LIKE"/>
    <property type="match status" value="1"/>
</dbReference>
<dbReference type="Gene3D" id="3.30.160.20">
    <property type="match status" value="1"/>
</dbReference>
<dbReference type="GO" id="GO:0017150">
    <property type="term" value="F:tRNA dihydrouridine synthase activity"/>
    <property type="evidence" value="ECO:0007669"/>
    <property type="project" value="TreeGrafter"/>
</dbReference>
<dbReference type="InterPro" id="IPR013785">
    <property type="entry name" value="Aldolase_TIM"/>
</dbReference>
<dbReference type="InterPro" id="IPR014720">
    <property type="entry name" value="dsRBD_dom"/>
</dbReference>
<organism evidence="3 4">
    <name type="scientific">Paralvinella palmiformis</name>
    <dbReference type="NCBI Taxonomy" id="53620"/>
    <lineage>
        <taxon>Eukaryota</taxon>
        <taxon>Metazoa</taxon>
        <taxon>Spiralia</taxon>
        <taxon>Lophotrochozoa</taxon>
        <taxon>Annelida</taxon>
        <taxon>Polychaeta</taxon>
        <taxon>Sedentaria</taxon>
        <taxon>Canalipalpata</taxon>
        <taxon>Terebellida</taxon>
        <taxon>Terebelliformia</taxon>
        <taxon>Alvinellidae</taxon>
        <taxon>Paralvinella</taxon>
    </lineage>
</organism>
<sequence>MMEYANKVMLAPMVRVGTLPMRLLALDYGADIVYSEELIDFKLLQCKRIENAVLGTVDFIWSDGSVIFRTCPQEKGKVILQIGTADAKRAAQVARLVQNDVAGIDVNMGCPKEFSVKGGMGVALLKQPDKVKEILTSLVNAISVPVTCKIRILDTFEETLSLVKLMESTGIAAIGIHGRTRDERPKHKNHNDIIRLIAKSVNVPVIANGGSGEILVYDDIGRFKRDTGASSVMVARAAMYNVSIFRKDGLLPLETVMNSYLKYAVNYDSHAINVKYCLQQMMKDQLDTDKGRALLSIATIGEICHLWNMEHYYKEVLRGQQQKRAEVEKLTGQHSVLKKRKLEDGSEIIEMALKYNRKSYPDTNSPKMILYTWSKKNNYANPIYHTTEDREEQMFTSVVQINDQKYTSTCWDKSKKSAEQASAVVCLLSLGLSDGRREFILPKNRSVRKRQNSLGQCDEGNNDTSGSRLDVELCEETISKHNGDILSDHCTECHTGNDLSPSHQHTDCDRIVGNNEGGDKQIDQVPKVSTRGIIIDDAS</sequence>
<dbReference type="Gene3D" id="3.20.20.70">
    <property type="entry name" value="Aldolase class I"/>
    <property type="match status" value="1"/>
</dbReference>
<feature type="domain" description="DRBM" evidence="2">
    <location>
        <begin position="365"/>
        <end position="432"/>
    </location>
</feature>
<dbReference type="SUPFAM" id="SSF51395">
    <property type="entry name" value="FMN-linked oxidoreductases"/>
    <property type="match status" value="1"/>
</dbReference>
<reference evidence="3" key="1">
    <citation type="journal article" date="2023" name="Mol. Biol. Evol.">
        <title>Third-Generation Sequencing Reveals the Adaptive Role of the Epigenome in Three Deep-Sea Polychaetes.</title>
        <authorList>
            <person name="Perez M."/>
            <person name="Aroh O."/>
            <person name="Sun Y."/>
            <person name="Lan Y."/>
            <person name="Juniper S.K."/>
            <person name="Young C.R."/>
            <person name="Angers B."/>
            <person name="Qian P.Y."/>
        </authorList>
    </citation>
    <scope>NUCLEOTIDE SEQUENCE</scope>
    <source>
        <strain evidence="3">P08H-3</strain>
    </source>
</reference>